<name>A0A0W1RY88_9EURY</name>
<dbReference type="Gene3D" id="2.60.40.680">
    <property type="match status" value="1"/>
</dbReference>
<keyword evidence="1" id="KW-0812">Transmembrane</keyword>
<organism evidence="2 3">
    <name type="scientific">Haloferax profundi</name>
    <dbReference type="NCBI Taxonomy" id="1544718"/>
    <lineage>
        <taxon>Archaea</taxon>
        <taxon>Methanobacteriati</taxon>
        <taxon>Methanobacteriota</taxon>
        <taxon>Stenosarchaea group</taxon>
        <taxon>Halobacteria</taxon>
        <taxon>Halobacteriales</taxon>
        <taxon>Haloferacaceae</taxon>
        <taxon>Haloferax</taxon>
    </lineage>
</organism>
<sequence length="190" mass="19443">MKGSSNHTDTQIWALIFSTLLVVSTVGVGVPGVATAVSTTDPTVTIENSSVTLGNETTVDIVLSSAPAGVSEFNITVRSTADTTVDISHVDSGDQFGTSSISYEYTDDGEHYQLTAVDSNNAIDPGATNVTLATVTIEGDAPGASDIILESSTITNNSGEPIAHSVTSGHITVNGDVDDAIAFEEATGSY</sequence>
<dbReference type="GO" id="GO:0030246">
    <property type="term" value="F:carbohydrate binding"/>
    <property type="evidence" value="ECO:0007669"/>
    <property type="project" value="InterPro"/>
</dbReference>
<dbReference type="EMBL" id="LOPV01000466">
    <property type="protein sequence ID" value="KTG18523.1"/>
    <property type="molecule type" value="Genomic_DNA"/>
</dbReference>
<dbReference type="InterPro" id="IPR008965">
    <property type="entry name" value="CBM2/CBM3_carb-bd_dom_sf"/>
</dbReference>
<dbReference type="SUPFAM" id="SSF49384">
    <property type="entry name" value="Carbohydrate-binding domain"/>
    <property type="match status" value="1"/>
</dbReference>
<feature type="non-terminal residue" evidence="2">
    <location>
        <position position="190"/>
    </location>
</feature>
<keyword evidence="1" id="KW-0472">Membrane</keyword>
<dbReference type="Proteomes" id="UP000053157">
    <property type="component" value="Unassembled WGS sequence"/>
</dbReference>
<accession>A0A0W1RY88</accession>
<keyword evidence="3" id="KW-1185">Reference proteome</keyword>
<dbReference type="AlphaFoldDB" id="A0A0W1RY88"/>
<gene>
    <name evidence="2" type="ORF">AUR66_18225</name>
</gene>
<keyword evidence="1" id="KW-1133">Transmembrane helix</keyword>
<proteinExistence type="predicted"/>
<evidence type="ECO:0000313" key="2">
    <source>
        <dbReference type="EMBL" id="KTG18523.1"/>
    </source>
</evidence>
<reference evidence="2 3" key="1">
    <citation type="submission" date="2015-12" db="EMBL/GenBank/DDBJ databases">
        <title>Haloferax profundi sp. nov. isolated from the Discovery deep brine-seawater interface in the Red Sea.</title>
        <authorList>
            <person name="Zhang G."/>
            <person name="Stingl U."/>
            <person name="Rashid M."/>
        </authorList>
    </citation>
    <scope>NUCLEOTIDE SEQUENCE [LARGE SCALE GENOMIC DNA]</scope>
    <source>
        <strain evidence="2 3">SB29</strain>
    </source>
</reference>
<feature type="transmembrane region" description="Helical" evidence="1">
    <location>
        <begin position="12"/>
        <end position="34"/>
    </location>
</feature>
<evidence type="ECO:0000313" key="3">
    <source>
        <dbReference type="Proteomes" id="UP000053157"/>
    </source>
</evidence>
<comment type="caution">
    <text evidence="2">The sequence shown here is derived from an EMBL/GenBank/DDBJ whole genome shotgun (WGS) entry which is preliminary data.</text>
</comment>
<protein>
    <submittedName>
        <fullName evidence="2">Uncharacterized protein</fullName>
    </submittedName>
</protein>
<evidence type="ECO:0000256" key="1">
    <source>
        <dbReference type="SAM" id="Phobius"/>
    </source>
</evidence>